<proteinExistence type="predicted"/>
<organism evidence="3 4">
    <name type="scientific">Xylaria arbuscula</name>
    <dbReference type="NCBI Taxonomy" id="114810"/>
    <lineage>
        <taxon>Eukaryota</taxon>
        <taxon>Fungi</taxon>
        <taxon>Dikarya</taxon>
        <taxon>Ascomycota</taxon>
        <taxon>Pezizomycotina</taxon>
        <taxon>Sordariomycetes</taxon>
        <taxon>Xylariomycetidae</taxon>
        <taxon>Xylariales</taxon>
        <taxon>Xylariaceae</taxon>
        <taxon>Xylaria</taxon>
    </lineage>
</organism>
<feature type="region of interest" description="Disordered" evidence="1">
    <location>
        <begin position="1"/>
        <end position="21"/>
    </location>
</feature>
<dbReference type="Gene3D" id="3.10.129.10">
    <property type="entry name" value="Hotdog Thioesterase"/>
    <property type="match status" value="1"/>
</dbReference>
<dbReference type="AlphaFoldDB" id="A0A9W8NBG4"/>
<dbReference type="PANTHER" id="PTHR47260">
    <property type="entry name" value="UPF0644 PROTEIN PB2B4.06"/>
    <property type="match status" value="1"/>
</dbReference>
<accession>A0A9W8NBG4</accession>
<reference evidence="3" key="1">
    <citation type="submission" date="2022-07" db="EMBL/GenBank/DDBJ databases">
        <title>Genome Sequence of Xylaria arbuscula.</title>
        <authorList>
            <person name="Buettner E."/>
        </authorList>
    </citation>
    <scope>NUCLEOTIDE SEQUENCE</scope>
    <source>
        <strain evidence="3">VT107</strain>
    </source>
</reference>
<dbReference type="VEuPathDB" id="FungiDB:F4678DRAFT_442341"/>
<dbReference type="InterPro" id="IPR029069">
    <property type="entry name" value="HotDog_dom_sf"/>
</dbReference>
<sequence>MAYQPQCGISAEPSSHLPTRHELERAPTIQSGNAEEMDSPDHTHFAAIPWCTGHLGGDRVIVKVPFSRTIKASGEDNLFADTLNSERGITHMLQVYEEPLSPTEIIKEVKTFVTLGSGLNGYADVCHGGLLMAILDEAMGQIVPINQDHGRIPPGTHMTAYLNMRFLKPVPTPATILVRARLTKVEGRKTFLEGIVEDEIGAICGRAESLFVQLKSSL</sequence>
<evidence type="ECO:0000256" key="1">
    <source>
        <dbReference type="SAM" id="MobiDB-lite"/>
    </source>
</evidence>
<dbReference type="EMBL" id="JANPWZ010001289">
    <property type="protein sequence ID" value="KAJ3567022.1"/>
    <property type="molecule type" value="Genomic_DNA"/>
</dbReference>
<dbReference type="InterPro" id="IPR006683">
    <property type="entry name" value="Thioestr_dom"/>
</dbReference>
<dbReference type="InterPro" id="IPR052061">
    <property type="entry name" value="PTE-AB_protein"/>
</dbReference>
<dbReference type="Pfam" id="PF03061">
    <property type="entry name" value="4HBT"/>
    <property type="match status" value="1"/>
</dbReference>
<dbReference type="Proteomes" id="UP001148614">
    <property type="component" value="Unassembled WGS sequence"/>
</dbReference>
<dbReference type="SUPFAM" id="SSF54637">
    <property type="entry name" value="Thioesterase/thiol ester dehydrase-isomerase"/>
    <property type="match status" value="1"/>
</dbReference>
<evidence type="ECO:0000313" key="4">
    <source>
        <dbReference type="Proteomes" id="UP001148614"/>
    </source>
</evidence>
<dbReference type="CDD" id="cd03443">
    <property type="entry name" value="PaaI_thioesterase"/>
    <property type="match status" value="1"/>
</dbReference>
<evidence type="ECO:0000259" key="2">
    <source>
        <dbReference type="Pfam" id="PF03061"/>
    </source>
</evidence>
<comment type="caution">
    <text evidence="3">The sequence shown here is derived from an EMBL/GenBank/DDBJ whole genome shotgun (WGS) entry which is preliminary data.</text>
</comment>
<name>A0A9W8NBG4_9PEZI</name>
<feature type="domain" description="Thioesterase" evidence="2">
    <location>
        <begin position="125"/>
        <end position="201"/>
    </location>
</feature>
<dbReference type="PANTHER" id="PTHR47260:SF6">
    <property type="entry name" value="THIOESTERASE DOMAIN-CONTAINING PROTEIN"/>
    <property type="match status" value="1"/>
</dbReference>
<evidence type="ECO:0000313" key="3">
    <source>
        <dbReference type="EMBL" id="KAJ3567022.1"/>
    </source>
</evidence>
<keyword evidence="4" id="KW-1185">Reference proteome</keyword>
<protein>
    <recommendedName>
        <fullName evidence="2">Thioesterase domain-containing protein</fullName>
    </recommendedName>
</protein>
<gene>
    <name evidence="3" type="ORF">NPX13_g6919</name>
</gene>